<feature type="domain" description="PHD-type" evidence="6">
    <location>
        <begin position="506"/>
        <end position="556"/>
    </location>
</feature>
<sequence>MVNSPAEFSWFPMGDEDNGVKGGKPVFVNNHDAESSCLRSGKMSNGFANGHDSDVAEGSSGGSECVRTYKRRKQVKLESKSGEDERATSGASTIWANQILREPIFGASDFHVSEQLHVPSVVRDAVENDCNEHSQSQCSSIVLEQIFRSLSDEGGVGRCIQNALACHAREIDNMKVKDTQLKDQHRLGTSTQAAGMQNGIAATGVDLTSKASVNGSNHEMITESSQRAFYNILISGKFSQLCKLLCENFPETKIDRVLDFRLINSRMKEGAYEQSRVLFSTDILQVWRKLEEIGTELASLAKSLTDISKEYCKYGANAGKSYADGGKFEVSGRDALVDAKLEQTEECGAYNVSTCRHCELKADGMECLVCDSCEKIYHVSCIEPAVKEIPPRSWYCASCTESGITSPHENCAVCERLNASRSAANGFADEEALTTLEDANCSSDLGINPFEETKILSNCKICGNEIENGDKFRMCEHPFCPSKYYHRRCLTTKQLKSYGSRWYCPSCLCRACLTDRDDDKIVLCDGCDQAYHIYCMKPPRTSVPRGKWFCRKCDAGIQAIRRAKKAHENFENNQKRKVVESGECRRPDKKPNEKGEENTDKGRGGMDMLLIAANTLNYEEKLAGVEMNC</sequence>
<dbReference type="Gene3D" id="3.30.40.10">
    <property type="entry name" value="Zinc/RING finger domain, C3HC4 (zinc finger)"/>
    <property type="match status" value="2"/>
</dbReference>
<evidence type="ECO:0000256" key="2">
    <source>
        <dbReference type="ARBA" id="ARBA00022771"/>
    </source>
</evidence>
<dbReference type="InterPro" id="IPR001841">
    <property type="entry name" value="Znf_RING"/>
</dbReference>
<dbReference type="InterPro" id="IPR001965">
    <property type="entry name" value="Znf_PHD"/>
</dbReference>
<evidence type="ECO:0000313" key="9">
    <source>
        <dbReference type="RefSeq" id="XP_030545234.1"/>
    </source>
</evidence>
<dbReference type="InterPro" id="IPR011011">
    <property type="entry name" value="Znf_FYVE_PHD"/>
</dbReference>
<keyword evidence="2 4" id="KW-0863">Zinc-finger</keyword>
<dbReference type="PROSITE" id="PS50016">
    <property type="entry name" value="ZF_PHD_2"/>
    <property type="match status" value="3"/>
</dbReference>
<dbReference type="Gene3D" id="2.30.30.1150">
    <property type="match status" value="1"/>
</dbReference>
<feature type="region of interest" description="Disordered" evidence="5">
    <location>
        <begin position="571"/>
        <end position="604"/>
    </location>
</feature>
<accession>A0A8B8QDJ0</accession>
<dbReference type="OrthoDB" id="1903104at2759"/>
<keyword evidence="8" id="KW-1185">Reference proteome</keyword>
<reference evidence="9" key="2">
    <citation type="submission" date="2025-08" db="UniProtKB">
        <authorList>
            <consortium name="RefSeq"/>
        </authorList>
    </citation>
    <scope>IDENTIFICATION</scope>
    <source>
        <tissue evidence="9">Leaf</tissue>
    </source>
</reference>
<dbReference type="RefSeq" id="XP_030545234.1">
    <property type="nucleotide sequence ID" value="XM_030689374.2"/>
</dbReference>
<evidence type="ECO:0000256" key="5">
    <source>
        <dbReference type="SAM" id="MobiDB-lite"/>
    </source>
</evidence>
<dbReference type="GeneID" id="115751458"/>
<name>A0A8B8QDJ0_9MYRT</name>
<keyword evidence="1" id="KW-0479">Metal-binding</keyword>
<dbReference type="InterPro" id="IPR019787">
    <property type="entry name" value="Znf_PHD-finger"/>
</dbReference>
<dbReference type="Proteomes" id="UP000827889">
    <property type="component" value="Chromosome 2"/>
</dbReference>
<keyword evidence="3" id="KW-0862">Zinc</keyword>
<evidence type="ECO:0000313" key="8">
    <source>
        <dbReference type="Proteomes" id="UP000827889"/>
    </source>
</evidence>
<reference evidence="8" key="1">
    <citation type="submission" date="2025-05" db="UniProtKB">
        <authorList>
            <consortium name="RefSeq"/>
        </authorList>
    </citation>
    <scope>NUCLEOTIDE SEQUENCE [LARGE SCALE GENOMIC DNA]</scope>
</reference>
<dbReference type="PROSITE" id="PS01359">
    <property type="entry name" value="ZF_PHD_1"/>
    <property type="match status" value="1"/>
</dbReference>
<feature type="domain" description="PHD-type" evidence="6">
    <location>
        <begin position="352"/>
        <end position="402"/>
    </location>
</feature>
<gene>
    <name evidence="9" type="primary">LOC115751458</name>
</gene>
<dbReference type="AlphaFoldDB" id="A0A8B8QDJ0"/>
<evidence type="ECO:0000259" key="6">
    <source>
        <dbReference type="PROSITE" id="PS50016"/>
    </source>
</evidence>
<dbReference type="PROSITE" id="PS50089">
    <property type="entry name" value="ZF_RING_2"/>
    <property type="match status" value="1"/>
</dbReference>
<dbReference type="PANTHER" id="PTHR47162">
    <property type="entry name" value="OS02G0192300 PROTEIN"/>
    <property type="match status" value="1"/>
</dbReference>
<evidence type="ECO:0000256" key="3">
    <source>
        <dbReference type="ARBA" id="ARBA00022833"/>
    </source>
</evidence>
<dbReference type="GO" id="GO:0008270">
    <property type="term" value="F:zinc ion binding"/>
    <property type="evidence" value="ECO:0007669"/>
    <property type="project" value="UniProtKB-KW"/>
</dbReference>
<feature type="domain" description="RING-type" evidence="7">
    <location>
        <begin position="459"/>
        <end position="507"/>
    </location>
</feature>
<dbReference type="SUPFAM" id="SSF57903">
    <property type="entry name" value="FYVE/PHD zinc finger"/>
    <property type="match status" value="3"/>
</dbReference>
<feature type="domain" description="PHD-type" evidence="6">
    <location>
        <begin position="456"/>
        <end position="510"/>
    </location>
</feature>
<evidence type="ECO:0000259" key="7">
    <source>
        <dbReference type="PROSITE" id="PS50089"/>
    </source>
</evidence>
<proteinExistence type="predicted"/>
<protein>
    <submittedName>
        <fullName evidence="9">PHD finger protein EHD3 isoform X1</fullName>
    </submittedName>
</protein>
<dbReference type="KEGG" id="rarg:115751458"/>
<dbReference type="PANTHER" id="PTHR47162:SF9">
    <property type="entry name" value="PHD FINGER PROTEIN EHD3-LIKE"/>
    <property type="match status" value="1"/>
</dbReference>
<dbReference type="SMART" id="SM00249">
    <property type="entry name" value="PHD"/>
    <property type="match status" value="3"/>
</dbReference>
<organism evidence="8 9">
    <name type="scientific">Rhodamnia argentea</name>
    <dbReference type="NCBI Taxonomy" id="178133"/>
    <lineage>
        <taxon>Eukaryota</taxon>
        <taxon>Viridiplantae</taxon>
        <taxon>Streptophyta</taxon>
        <taxon>Embryophyta</taxon>
        <taxon>Tracheophyta</taxon>
        <taxon>Spermatophyta</taxon>
        <taxon>Magnoliopsida</taxon>
        <taxon>eudicotyledons</taxon>
        <taxon>Gunneridae</taxon>
        <taxon>Pentapetalae</taxon>
        <taxon>rosids</taxon>
        <taxon>malvids</taxon>
        <taxon>Myrtales</taxon>
        <taxon>Myrtaceae</taxon>
        <taxon>Myrtoideae</taxon>
        <taxon>Myrteae</taxon>
        <taxon>Australasian group</taxon>
        <taxon>Rhodamnia</taxon>
    </lineage>
</organism>
<dbReference type="Pfam" id="PF00628">
    <property type="entry name" value="PHD"/>
    <property type="match status" value="2"/>
</dbReference>
<dbReference type="InterPro" id="IPR013083">
    <property type="entry name" value="Znf_RING/FYVE/PHD"/>
</dbReference>
<dbReference type="InterPro" id="IPR019786">
    <property type="entry name" value="Zinc_finger_PHD-type_CS"/>
</dbReference>
<evidence type="ECO:0000256" key="1">
    <source>
        <dbReference type="ARBA" id="ARBA00022723"/>
    </source>
</evidence>
<evidence type="ECO:0000256" key="4">
    <source>
        <dbReference type="PROSITE-ProRule" id="PRU00175"/>
    </source>
</evidence>